<dbReference type="AlphaFoldDB" id="A0A517VMH1"/>
<feature type="transmembrane region" description="Helical" evidence="1">
    <location>
        <begin position="14"/>
        <end position="34"/>
    </location>
</feature>
<evidence type="ECO:0000313" key="2">
    <source>
        <dbReference type="EMBL" id="QDT94214.1"/>
    </source>
</evidence>
<accession>A0A517VMH1</accession>
<evidence type="ECO:0000313" key="3">
    <source>
        <dbReference type="Proteomes" id="UP000316855"/>
    </source>
</evidence>
<dbReference type="OrthoDB" id="275973at2"/>
<organism evidence="2 3">
    <name type="scientific">Gimesia algae</name>
    <dbReference type="NCBI Taxonomy" id="2527971"/>
    <lineage>
        <taxon>Bacteria</taxon>
        <taxon>Pseudomonadati</taxon>
        <taxon>Planctomycetota</taxon>
        <taxon>Planctomycetia</taxon>
        <taxon>Planctomycetales</taxon>
        <taxon>Planctomycetaceae</taxon>
        <taxon>Gimesia</taxon>
    </lineage>
</organism>
<reference evidence="2 3" key="1">
    <citation type="submission" date="2019-02" db="EMBL/GenBank/DDBJ databases">
        <title>Deep-cultivation of Planctomycetes and their phenomic and genomic characterization uncovers novel biology.</title>
        <authorList>
            <person name="Wiegand S."/>
            <person name="Jogler M."/>
            <person name="Boedeker C."/>
            <person name="Pinto D."/>
            <person name="Vollmers J."/>
            <person name="Rivas-Marin E."/>
            <person name="Kohn T."/>
            <person name="Peeters S.H."/>
            <person name="Heuer A."/>
            <person name="Rast P."/>
            <person name="Oberbeckmann S."/>
            <person name="Bunk B."/>
            <person name="Jeske O."/>
            <person name="Meyerdierks A."/>
            <person name="Storesund J.E."/>
            <person name="Kallscheuer N."/>
            <person name="Luecker S."/>
            <person name="Lage O.M."/>
            <person name="Pohl T."/>
            <person name="Merkel B.J."/>
            <person name="Hornburger P."/>
            <person name="Mueller R.-W."/>
            <person name="Bruemmer F."/>
            <person name="Labrenz M."/>
            <person name="Spormann A.M."/>
            <person name="Op den Camp H."/>
            <person name="Overmann J."/>
            <person name="Amann R."/>
            <person name="Jetten M.S.M."/>
            <person name="Mascher T."/>
            <person name="Medema M.H."/>
            <person name="Devos D.P."/>
            <person name="Kaster A.-K."/>
            <person name="Ovreas L."/>
            <person name="Rohde M."/>
            <person name="Galperin M.Y."/>
            <person name="Jogler C."/>
        </authorList>
    </citation>
    <scope>NUCLEOTIDE SEQUENCE [LARGE SCALE GENOMIC DNA]</scope>
    <source>
        <strain evidence="2 3">Pan161</strain>
    </source>
</reference>
<evidence type="ECO:0000256" key="1">
    <source>
        <dbReference type="SAM" id="Phobius"/>
    </source>
</evidence>
<sequence length="135" mass="15618">MDTDSPLPARKKRFPFMIVLAVLAMVVGYTLLVIEGRNLEYKKIKAVHLEFLELQKQNASNAEWQAFKQSVHNRIDPVIKELEQAATSGHPDLKLLFWASVDHMYPMLDNARVSKSRDQELFEKRLSQAEAYVFK</sequence>
<keyword evidence="1" id="KW-0812">Transmembrane</keyword>
<dbReference type="RefSeq" id="WP_145232132.1">
    <property type="nucleotide sequence ID" value="NZ_CP036343.1"/>
</dbReference>
<keyword evidence="3" id="KW-1185">Reference proteome</keyword>
<proteinExistence type="predicted"/>
<dbReference type="EMBL" id="CP036343">
    <property type="protein sequence ID" value="QDT94214.1"/>
    <property type="molecule type" value="Genomic_DNA"/>
</dbReference>
<keyword evidence="1" id="KW-0472">Membrane</keyword>
<keyword evidence="1" id="KW-1133">Transmembrane helix</keyword>
<name>A0A517VMH1_9PLAN</name>
<dbReference type="Proteomes" id="UP000316855">
    <property type="component" value="Chromosome"/>
</dbReference>
<dbReference type="KEGG" id="gax:Pan161_59080"/>
<gene>
    <name evidence="2" type="ORF">Pan161_59080</name>
</gene>
<protein>
    <submittedName>
        <fullName evidence="2">Uncharacterized protein</fullName>
    </submittedName>
</protein>